<dbReference type="CDD" id="cd17324">
    <property type="entry name" value="MFS_NepI_like"/>
    <property type="match status" value="1"/>
</dbReference>
<keyword evidence="9" id="KW-1185">Reference proteome</keyword>
<comment type="caution">
    <text evidence="8">The sequence shown here is derived from an EMBL/GenBank/DDBJ whole genome shotgun (WGS) entry which is preliminary data.</text>
</comment>
<keyword evidence="3 6" id="KW-0812">Transmembrane</keyword>
<evidence type="ECO:0000256" key="5">
    <source>
        <dbReference type="ARBA" id="ARBA00023136"/>
    </source>
</evidence>
<dbReference type="GO" id="GO:0005886">
    <property type="term" value="C:plasma membrane"/>
    <property type="evidence" value="ECO:0007669"/>
    <property type="project" value="UniProtKB-SubCell"/>
</dbReference>
<name>A0A917W8G9_9ACTN</name>
<dbReference type="InterPro" id="IPR050189">
    <property type="entry name" value="MFS_Efflux_Transporters"/>
</dbReference>
<feature type="transmembrane region" description="Helical" evidence="6">
    <location>
        <begin position="343"/>
        <end position="367"/>
    </location>
</feature>
<feature type="transmembrane region" description="Helical" evidence="6">
    <location>
        <begin position="115"/>
        <end position="133"/>
    </location>
</feature>
<protein>
    <submittedName>
        <fullName evidence="8">MFS transporter</fullName>
    </submittedName>
</protein>
<evidence type="ECO:0000256" key="3">
    <source>
        <dbReference type="ARBA" id="ARBA00022692"/>
    </source>
</evidence>
<comment type="subcellular location">
    <subcellularLocation>
        <location evidence="1">Cell membrane</location>
        <topology evidence="1">Multi-pass membrane protein</topology>
    </subcellularLocation>
</comment>
<dbReference type="InterPro" id="IPR011701">
    <property type="entry name" value="MFS"/>
</dbReference>
<feature type="transmembrane region" description="Helical" evidence="6">
    <location>
        <begin position="379"/>
        <end position="398"/>
    </location>
</feature>
<dbReference type="PROSITE" id="PS50850">
    <property type="entry name" value="MFS"/>
    <property type="match status" value="1"/>
</dbReference>
<feature type="transmembrane region" description="Helical" evidence="6">
    <location>
        <begin position="145"/>
        <end position="167"/>
    </location>
</feature>
<proteinExistence type="predicted"/>
<dbReference type="Proteomes" id="UP000613840">
    <property type="component" value="Unassembled WGS sequence"/>
</dbReference>
<feature type="domain" description="Major facilitator superfamily (MFS) profile" evidence="7">
    <location>
        <begin position="20"/>
        <end position="402"/>
    </location>
</feature>
<dbReference type="Pfam" id="PF07690">
    <property type="entry name" value="MFS_1"/>
    <property type="match status" value="1"/>
</dbReference>
<reference evidence="8" key="1">
    <citation type="journal article" date="2014" name="Int. J. Syst. Evol. Microbiol.">
        <title>Complete genome sequence of Corynebacterium casei LMG S-19264T (=DSM 44701T), isolated from a smear-ripened cheese.</title>
        <authorList>
            <consortium name="US DOE Joint Genome Institute (JGI-PGF)"/>
            <person name="Walter F."/>
            <person name="Albersmeier A."/>
            <person name="Kalinowski J."/>
            <person name="Ruckert C."/>
        </authorList>
    </citation>
    <scope>NUCLEOTIDE SEQUENCE</scope>
    <source>
        <strain evidence="8">CGMCC 4.7306</strain>
    </source>
</reference>
<gene>
    <name evidence="8" type="ORF">GCM10011575_41280</name>
</gene>
<evidence type="ECO:0000259" key="7">
    <source>
        <dbReference type="PROSITE" id="PS50850"/>
    </source>
</evidence>
<evidence type="ECO:0000313" key="9">
    <source>
        <dbReference type="Proteomes" id="UP000613840"/>
    </source>
</evidence>
<feature type="transmembrane region" description="Helical" evidence="6">
    <location>
        <begin position="215"/>
        <end position="238"/>
    </location>
</feature>
<accession>A0A917W8G9</accession>
<dbReference type="PANTHER" id="PTHR43124:SF10">
    <property type="entry name" value="PURINE EFFLUX PUMP PBUE"/>
    <property type="match status" value="1"/>
</dbReference>
<dbReference type="Gene3D" id="1.20.1250.20">
    <property type="entry name" value="MFS general substrate transporter like domains"/>
    <property type="match status" value="1"/>
</dbReference>
<dbReference type="GO" id="GO:0022857">
    <property type="term" value="F:transmembrane transporter activity"/>
    <property type="evidence" value="ECO:0007669"/>
    <property type="project" value="InterPro"/>
</dbReference>
<evidence type="ECO:0000256" key="1">
    <source>
        <dbReference type="ARBA" id="ARBA00004651"/>
    </source>
</evidence>
<keyword evidence="2" id="KW-1003">Cell membrane</keyword>
<evidence type="ECO:0000256" key="2">
    <source>
        <dbReference type="ARBA" id="ARBA00022475"/>
    </source>
</evidence>
<dbReference type="EMBL" id="BMMZ01000013">
    <property type="protein sequence ID" value="GGL78679.1"/>
    <property type="molecule type" value="Genomic_DNA"/>
</dbReference>
<feature type="transmembrane region" description="Helical" evidence="6">
    <location>
        <begin position="54"/>
        <end position="75"/>
    </location>
</feature>
<dbReference type="InterPro" id="IPR036259">
    <property type="entry name" value="MFS_trans_sf"/>
</dbReference>
<keyword evidence="4 6" id="KW-1133">Transmembrane helix</keyword>
<dbReference type="PANTHER" id="PTHR43124">
    <property type="entry name" value="PURINE EFFLUX PUMP PBUE"/>
    <property type="match status" value="1"/>
</dbReference>
<dbReference type="AlphaFoldDB" id="A0A917W8G9"/>
<evidence type="ECO:0000256" key="6">
    <source>
        <dbReference type="SAM" id="Phobius"/>
    </source>
</evidence>
<evidence type="ECO:0000313" key="8">
    <source>
        <dbReference type="EMBL" id="GGL78679.1"/>
    </source>
</evidence>
<feature type="transmembrane region" description="Helical" evidence="6">
    <location>
        <begin position="87"/>
        <end position="109"/>
    </location>
</feature>
<dbReference type="InterPro" id="IPR020846">
    <property type="entry name" value="MFS_dom"/>
</dbReference>
<feature type="transmembrane region" description="Helical" evidence="6">
    <location>
        <begin position="250"/>
        <end position="271"/>
    </location>
</feature>
<feature type="transmembrane region" description="Helical" evidence="6">
    <location>
        <begin position="308"/>
        <end position="331"/>
    </location>
</feature>
<dbReference type="RefSeq" id="WP_188897369.1">
    <property type="nucleotide sequence ID" value="NZ_BMMZ01000013.1"/>
</dbReference>
<feature type="transmembrane region" description="Helical" evidence="6">
    <location>
        <begin position="283"/>
        <end position="302"/>
    </location>
</feature>
<keyword evidence="5 6" id="KW-0472">Membrane</keyword>
<dbReference type="SUPFAM" id="SSF103473">
    <property type="entry name" value="MFS general substrate transporter"/>
    <property type="match status" value="1"/>
</dbReference>
<evidence type="ECO:0000256" key="4">
    <source>
        <dbReference type="ARBA" id="ARBA00022989"/>
    </source>
</evidence>
<feature type="transmembrane region" description="Helical" evidence="6">
    <location>
        <begin position="21"/>
        <end position="42"/>
    </location>
</feature>
<feature type="transmembrane region" description="Helical" evidence="6">
    <location>
        <begin position="173"/>
        <end position="194"/>
    </location>
</feature>
<organism evidence="8 9">
    <name type="scientific">Microlunatus endophyticus</name>
    <dbReference type="NCBI Taxonomy" id="1716077"/>
    <lineage>
        <taxon>Bacteria</taxon>
        <taxon>Bacillati</taxon>
        <taxon>Actinomycetota</taxon>
        <taxon>Actinomycetes</taxon>
        <taxon>Propionibacteriales</taxon>
        <taxon>Propionibacteriaceae</taxon>
        <taxon>Microlunatus</taxon>
    </lineage>
</organism>
<sequence>MSGPELSRVAAPRSVLPYNALIWLAVATFSNGIDGYVLAGLLPQISHGLGVSNAAAGQLVSVFALTVAFSAPVLGAVTSGWERRRTIVGSIAFFVIGNLITALAPVYPIAVCGRVIAALGAAVMNAAITGYVIHLAPVEHRGKALSFVLGGWMTATALGVPVGLLLGQSDWRFPLIMVAVVGTVALVGIMIKLPHLQLPPGSLRERLRPLGTPRLVAGLLVSTGILCASYTCFTYAVLILTGPLHLGAHGWKIIVVMFGYGLASMVGNWVTGRLVDRFTPVRILTIWLIGLFVNAVTGAISISTASAASLVVLALVWFFAAGIGNGGAAVPQQARLASMAPDSAAIVMALNGSAISLGSALGGGLGGLTLAAGNPPHRLLVVAAGILLLTLCLHAAVVRISRRRAPALG</sequence>
<reference evidence="8" key="2">
    <citation type="submission" date="2020-09" db="EMBL/GenBank/DDBJ databases">
        <authorList>
            <person name="Sun Q."/>
            <person name="Zhou Y."/>
        </authorList>
    </citation>
    <scope>NUCLEOTIDE SEQUENCE</scope>
    <source>
        <strain evidence="8">CGMCC 4.7306</strain>
    </source>
</reference>